<dbReference type="Proteomes" id="UP001230649">
    <property type="component" value="Unassembled WGS sequence"/>
</dbReference>
<evidence type="ECO:0000313" key="2">
    <source>
        <dbReference type="Proteomes" id="UP001230649"/>
    </source>
</evidence>
<accession>A0ACC2UZZ3</accession>
<dbReference type="EMBL" id="JASBWS010000178">
    <property type="protein sequence ID" value="KAJ9092331.1"/>
    <property type="molecule type" value="Genomic_DNA"/>
</dbReference>
<reference evidence="1" key="1">
    <citation type="submission" date="2023-04" db="EMBL/GenBank/DDBJ databases">
        <title>Draft Genome sequencing of Naganishia species isolated from polar environments using Oxford Nanopore Technology.</title>
        <authorList>
            <person name="Leo P."/>
            <person name="Venkateswaran K."/>
        </authorList>
    </citation>
    <scope>NUCLEOTIDE SEQUENCE</scope>
    <source>
        <strain evidence="1">MNA-CCFEE 5262</strain>
    </source>
</reference>
<proteinExistence type="predicted"/>
<evidence type="ECO:0000313" key="1">
    <source>
        <dbReference type="EMBL" id="KAJ9092331.1"/>
    </source>
</evidence>
<gene>
    <name evidence="1" type="ORF">QFC20_007411</name>
</gene>
<comment type="caution">
    <text evidence="1">The sequence shown here is derived from an EMBL/GenBank/DDBJ whole genome shotgun (WGS) entry which is preliminary data.</text>
</comment>
<name>A0ACC2UZZ3_9TREE</name>
<organism evidence="1 2">
    <name type="scientific">Naganishia adeliensis</name>
    <dbReference type="NCBI Taxonomy" id="92952"/>
    <lineage>
        <taxon>Eukaryota</taxon>
        <taxon>Fungi</taxon>
        <taxon>Dikarya</taxon>
        <taxon>Basidiomycota</taxon>
        <taxon>Agaricomycotina</taxon>
        <taxon>Tremellomycetes</taxon>
        <taxon>Filobasidiales</taxon>
        <taxon>Filobasidiaceae</taxon>
        <taxon>Naganishia</taxon>
    </lineage>
</organism>
<protein>
    <submittedName>
        <fullName evidence="1">Uncharacterized protein</fullName>
    </submittedName>
</protein>
<sequence length="575" mass="65786">MLRDPTLAREMRHRVDRSTDPDLYQDVFDGTHYKDLLTRDVSWKGRVCQPAAKYFQRDTDVALGFGTDGIAPLERANDDFWPLLVTIYNLPPEIRTQREYQICCGFIPGSVDFPTSFTPDLMHILFENIMKQLLGLWDGSPKARQSRRFQEEWAVSAEDWAALQHDITQSHASIPADIARNISVPLDQRGSWTAESWSFFMMFMGPIALQGRLRNPYYKHYLKLAKLARGLTKLVISTDDLVVMYREASEWVEEFEKLYYRGTPDNLHRCTAPIHALLHVVPIIAAQGPPCYYWCFAIERFGGWMKRSIKSRSQILKALTNTMITNEQIHSVLSTVSTARRTHFKGWQDRELGRAQRAAALQDQNDAAPVDLASGFYDEVDFEPNNSLWSALQKHLQSRLMTEGNPDPRINMDVIKEMEFRAYSAYKAGPTGGNQVYRTPSNTRSKRDASWIMYYVAEDRNAHRRIGAAPFRWERSPQCWGQVKVFLECDWDGESLALAVVRPRKTQQLIPEIPQGNLEFCPMQLLRNGSKVLQIVDSAHVTALAGRIALSGRSAACEAIFETTMDLQRAEMTFT</sequence>
<keyword evidence="2" id="KW-1185">Reference proteome</keyword>